<sequence length="95" mass="10873">MTKILAHYKHIIQCVRSVYEGFEEYKPLTGQRWVSYINKMDAVIEEALKQCVRGSLQIMLEAVHGDGLAGPRQMLKVSTTFKNNTVSKKKFNLNV</sequence>
<dbReference type="AlphaFoldDB" id="A0A067QUD8"/>
<dbReference type="STRING" id="136037.A0A067QUD8"/>
<dbReference type="InParanoid" id="A0A067QUD8"/>
<gene>
    <name evidence="1" type="ORF">L798_01013</name>
</gene>
<accession>A0A067QUD8</accession>
<reference evidence="1 2" key="1">
    <citation type="journal article" date="2014" name="Nat. Commun.">
        <title>Molecular traces of alternative social organization in a termite genome.</title>
        <authorList>
            <person name="Terrapon N."/>
            <person name="Li C."/>
            <person name="Robertson H.M."/>
            <person name="Ji L."/>
            <person name="Meng X."/>
            <person name="Booth W."/>
            <person name="Chen Z."/>
            <person name="Childers C.P."/>
            <person name="Glastad K.M."/>
            <person name="Gokhale K."/>
            <person name="Gowin J."/>
            <person name="Gronenberg W."/>
            <person name="Hermansen R.A."/>
            <person name="Hu H."/>
            <person name="Hunt B.G."/>
            <person name="Huylmans A.K."/>
            <person name="Khalil S.M."/>
            <person name="Mitchell R.D."/>
            <person name="Munoz-Torres M.C."/>
            <person name="Mustard J.A."/>
            <person name="Pan H."/>
            <person name="Reese J.T."/>
            <person name="Scharf M.E."/>
            <person name="Sun F."/>
            <person name="Vogel H."/>
            <person name="Xiao J."/>
            <person name="Yang W."/>
            <person name="Yang Z."/>
            <person name="Yang Z."/>
            <person name="Zhou J."/>
            <person name="Zhu J."/>
            <person name="Brent C.S."/>
            <person name="Elsik C.G."/>
            <person name="Goodisman M.A."/>
            <person name="Liberles D.A."/>
            <person name="Roe R.M."/>
            <person name="Vargo E.L."/>
            <person name="Vilcinskas A."/>
            <person name="Wang J."/>
            <person name="Bornberg-Bauer E."/>
            <person name="Korb J."/>
            <person name="Zhang G."/>
            <person name="Liebig J."/>
        </authorList>
    </citation>
    <scope>NUCLEOTIDE SEQUENCE [LARGE SCALE GENOMIC DNA]</scope>
    <source>
        <tissue evidence="1">Whole organism</tissue>
    </source>
</reference>
<protein>
    <submittedName>
        <fullName evidence="1">Dynein heavy chain 2, axonemal</fullName>
    </submittedName>
</protein>
<organism evidence="1 2">
    <name type="scientific">Zootermopsis nevadensis</name>
    <name type="common">Dampwood termite</name>
    <dbReference type="NCBI Taxonomy" id="136037"/>
    <lineage>
        <taxon>Eukaryota</taxon>
        <taxon>Metazoa</taxon>
        <taxon>Ecdysozoa</taxon>
        <taxon>Arthropoda</taxon>
        <taxon>Hexapoda</taxon>
        <taxon>Insecta</taxon>
        <taxon>Pterygota</taxon>
        <taxon>Neoptera</taxon>
        <taxon>Polyneoptera</taxon>
        <taxon>Dictyoptera</taxon>
        <taxon>Blattodea</taxon>
        <taxon>Blattoidea</taxon>
        <taxon>Termitoidae</taxon>
        <taxon>Termopsidae</taxon>
        <taxon>Zootermopsis</taxon>
    </lineage>
</organism>
<dbReference type="Proteomes" id="UP000027135">
    <property type="component" value="Unassembled WGS sequence"/>
</dbReference>
<keyword evidence="2" id="KW-1185">Reference proteome</keyword>
<evidence type="ECO:0000313" key="2">
    <source>
        <dbReference type="Proteomes" id="UP000027135"/>
    </source>
</evidence>
<dbReference type="EMBL" id="KK853251">
    <property type="protein sequence ID" value="KDR09329.1"/>
    <property type="molecule type" value="Genomic_DNA"/>
</dbReference>
<name>A0A067QUD8_ZOONE</name>
<proteinExistence type="predicted"/>
<evidence type="ECO:0000313" key="1">
    <source>
        <dbReference type="EMBL" id="KDR09329.1"/>
    </source>
</evidence>